<keyword evidence="10" id="KW-1185">Reference proteome</keyword>
<keyword evidence="6 8" id="KW-0456">Lyase</keyword>
<organism evidence="9 10">
    <name type="scientific">Artemisia annua</name>
    <name type="common">Sweet wormwood</name>
    <dbReference type="NCBI Taxonomy" id="35608"/>
    <lineage>
        <taxon>Eukaryota</taxon>
        <taxon>Viridiplantae</taxon>
        <taxon>Streptophyta</taxon>
        <taxon>Embryophyta</taxon>
        <taxon>Tracheophyta</taxon>
        <taxon>Spermatophyta</taxon>
        <taxon>Magnoliopsida</taxon>
        <taxon>eudicotyledons</taxon>
        <taxon>Gunneridae</taxon>
        <taxon>Pentapetalae</taxon>
        <taxon>asterids</taxon>
        <taxon>campanulids</taxon>
        <taxon>Asterales</taxon>
        <taxon>Asteraceae</taxon>
        <taxon>Asteroideae</taxon>
        <taxon>Anthemideae</taxon>
        <taxon>Artemisiinae</taxon>
        <taxon>Artemisia</taxon>
    </lineage>
</organism>
<gene>
    <name evidence="9" type="ORF">CTI12_AA465960</name>
</gene>
<dbReference type="Proteomes" id="UP000245207">
    <property type="component" value="Unassembled WGS sequence"/>
</dbReference>
<evidence type="ECO:0000313" key="9">
    <source>
        <dbReference type="EMBL" id="PWA51194.1"/>
    </source>
</evidence>
<comment type="cofactor">
    <cofactor evidence="1 8">
        <name>pyridoxal 5'-phosphate</name>
        <dbReference type="ChEBI" id="CHEBI:597326"/>
    </cofactor>
</comment>
<dbReference type="InterPro" id="IPR015421">
    <property type="entry name" value="PyrdxlP-dep_Trfase_major"/>
</dbReference>
<evidence type="ECO:0000256" key="7">
    <source>
        <dbReference type="ARBA" id="ARBA00048868"/>
    </source>
</evidence>
<evidence type="ECO:0000256" key="2">
    <source>
        <dbReference type="ARBA" id="ARBA00009533"/>
    </source>
</evidence>
<dbReference type="Pfam" id="PF00282">
    <property type="entry name" value="Pyridoxal_deC"/>
    <property type="match status" value="1"/>
</dbReference>
<dbReference type="PANTHER" id="PTHR43321:SF3">
    <property type="entry name" value="GLUTAMATE DECARBOXYLASE"/>
    <property type="match status" value="1"/>
</dbReference>
<evidence type="ECO:0000256" key="1">
    <source>
        <dbReference type="ARBA" id="ARBA00001933"/>
    </source>
</evidence>
<evidence type="ECO:0000256" key="3">
    <source>
        <dbReference type="ARBA" id="ARBA00012421"/>
    </source>
</evidence>
<dbReference type="GO" id="GO:0030170">
    <property type="term" value="F:pyridoxal phosphate binding"/>
    <property type="evidence" value="ECO:0007669"/>
    <property type="project" value="InterPro"/>
</dbReference>
<dbReference type="GO" id="GO:0006538">
    <property type="term" value="P:L-glutamate catabolic process"/>
    <property type="evidence" value="ECO:0007669"/>
    <property type="project" value="TreeGrafter"/>
</dbReference>
<name>A0A2U1LQD4_ARTAN</name>
<evidence type="ECO:0000256" key="8">
    <source>
        <dbReference type="RuleBase" id="RU000382"/>
    </source>
</evidence>
<evidence type="ECO:0000256" key="5">
    <source>
        <dbReference type="ARBA" id="ARBA00022898"/>
    </source>
</evidence>
<evidence type="ECO:0000256" key="6">
    <source>
        <dbReference type="ARBA" id="ARBA00023239"/>
    </source>
</evidence>
<accession>A0A2U1LQD4</accession>
<dbReference type="InterPro" id="IPR015424">
    <property type="entry name" value="PyrdxlP-dep_Trfase"/>
</dbReference>
<dbReference type="EMBL" id="PKPP01008248">
    <property type="protein sequence ID" value="PWA51194.1"/>
    <property type="molecule type" value="Genomic_DNA"/>
</dbReference>
<comment type="catalytic activity">
    <reaction evidence="7">
        <text>L-glutamate + H(+) = 4-aminobutanoate + CO2</text>
        <dbReference type="Rhea" id="RHEA:17785"/>
        <dbReference type="ChEBI" id="CHEBI:15378"/>
        <dbReference type="ChEBI" id="CHEBI:16526"/>
        <dbReference type="ChEBI" id="CHEBI:29985"/>
        <dbReference type="ChEBI" id="CHEBI:59888"/>
        <dbReference type="EC" id="4.1.1.15"/>
    </reaction>
</comment>
<comment type="caution">
    <text evidence="9">The sequence shown here is derived from an EMBL/GenBank/DDBJ whole genome shotgun (WGS) entry which is preliminary data.</text>
</comment>
<keyword evidence="4" id="KW-0112">Calmodulin-binding</keyword>
<dbReference type="GO" id="GO:0005516">
    <property type="term" value="F:calmodulin binding"/>
    <property type="evidence" value="ECO:0007669"/>
    <property type="project" value="UniProtKB-KW"/>
</dbReference>
<dbReference type="STRING" id="35608.A0A2U1LQD4"/>
<dbReference type="Gene3D" id="3.40.640.10">
    <property type="entry name" value="Type I PLP-dependent aspartate aminotransferase-like (Major domain)"/>
    <property type="match status" value="1"/>
</dbReference>
<sequence>MRTGISVKIYGNLPFSMLLSTGMVQGPLLSVCSMMLVENIAQNGDSDIYTNHEISISLNHVLEYNASPNNDRPSIEPSQPKFARYFEVDFKKVKLKEGYYVMDPIKAVEMVDENTICAAEILGSIMTGEFEDAKLLNDFLMETLVQSPQSLRLFYYIVPTTCCRHQLVDIAPSLFTIPTTKPDDNVGPTCFFGQRFWC</sequence>
<dbReference type="GO" id="GO:0005829">
    <property type="term" value="C:cytosol"/>
    <property type="evidence" value="ECO:0007669"/>
    <property type="project" value="TreeGrafter"/>
</dbReference>
<reference evidence="9 10" key="1">
    <citation type="journal article" date="2018" name="Mol. Plant">
        <title>The genome of Artemisia annua provides insight into the evolution of Asteraceae family and artemisinin biosynthesis.</title>
        <authorList>
            <person name="Shen Q."/>
            <person name="Zhang L."/>
            <person name="Liao Z."/>
            <person name="Wang S."/>
            <person name="Yan T."/>
            <person name="Shi P."/>
            <person name="Liu M."/>
            <person name="Fu X."/>
            <person name="Pan Q."/>
            <person name="Wang Y."/>
            <person name="Lv Z."/>
            <person name="Lu X."/>
            <person name="Zhang F."/>
            <person name="Jiang W."/>
            <person name="Ma Y."/>
            <person name="Chen M."/>
            <person name="Hao X."/>
            <person name="Li L."/>
            <person name="Tang Y."/>
            <person name="Lv G."/>
            <person name="Zhou Y."/>
            <person name="Sun X."/>
            <person name="Brodelius P.E."/>
            <person name="Rose J.K.C."/>
            <person name="Tang K."/>
        </authorList>
    </citation>
    <scope>NUCLEOTIDE SEQUENCE [LARGE SCALE GENOMIC DNA]</scope>
    <source>
        <strain evidence="10">cv. Huhao1</strain>
        <tissue evidence="9">Leaf</tissue>
    </source>
</reference>
<proteinExistence type="inferred from homology"/>
<evidence type="ECO:0000256" key="4">
    <source>
        <dbReference type="ARBA" id="ARBA00022860"/>
    </source>
</evidence>
<comment type="similarity">
    <text evidence="2 8">Belongs to the group II decarboxylase family.</text>
</comment>
<protein>
    <recommendedName>
        <fullName evidence="3">glutamate decarboxylase</fullName>
        <ecNumber evidence="3">4.1.1.15</ecNumber>
    </recommendedName>
</protein>
<dbReference type="AlphaFoldDB" id="A0A2U1LQD4"/>
<dbReference type="InterPro" id="IPR002129">
    <property type="entry name" value="PyrdxlP-dep_de-COase"/>
</dbReference>
<dbReference type="GO" id="GO:0004351">
    <property type="term" value="F:glutamate decarboxylase activity"/>
    <property type="evidence" value="ECO:0007669"/>
    <property type="project" value="UniProtKB-EC"/>
</dbReference>
<dbReference type="InterPro" id="IPR010107">
    <property type="entry name" value="Glutamate_decarboxylase"/>
</dbReference>
<dbReference type="EC" id="4.1.1.15" evidence="3"/>
<keyword evidence="5 8" id="KW-0663">Pyridoxal phosphate</keyword>
<dbReference type="PANTHER" id="PTHR43321">
    <property type="entry name" value="GLUTAMATE DECARBOXYLASE"/>
    <property type="match status" value="1"/>
</dbReference>
<evidence type="ECO:0000313" key="10">
    <source>
        <dbReference type="Proteomes" id="UP000245207"/>
    </source>
</evidence>
<dbReference type="SUPFAM" id="SSF53383">
    <property type="entry name" value="PLP-dependent transferases"/>
    <property type="match status" value="1"/>
</dbReference>